<dbReference type="GO" id="GO:0160102">
    <property type="term" value="F:tRNA (guanine(10)-N2)-methyltransferase activity"/>
    <property type="evidence" value="ECO:0007669"/>
    <property type="project" value="UniProtKB-EC"/>
</dbReference>
<accession>A0A7R8WGU1</accession>
<comment type="function">
    <text evidence="2">Catalytic subunit of the TRMT11-TRM112 methyltransferase complex, that specifically mediates the S-adenosyl-L-methionine-dependent N(2)-methylation of guanosine nucleotide at position 10 (m2G10) in tRNAs. This is one of the major tRNA (guanine-N(2))-methyltransferases.</text>
</comment>
<evidence type="ECO:0000313" key="7">
    <source>
        <dbReference type="EMBL" id="CAD7229058.1"/>
    </source>
</evidence>
<dbReference type="AlphaFoldDB" id="A0A7R8WGU1"/>
<dbReference type="SUPFAM" id="SSF53335">
    <property type="entry name" value="S-adenosyl-L-methionine-dependent methyltransferases"/>
    <property type="match status" value="1"/>
</dbReference>
<dbReference type="CDD" id="cd02440">
    <property type="entry name" value="AdoMet_MTases"/>
    <property type="match status" value="1"/>
</dbReference>
<dbReference type="InterPro" id="IPR029063">
    <property type="entry name" value="SAM-dependent_MTases_sf"/>
</dbReference>
<gene>
    <name evidence="7" type="ORF">CTOB1V02_LOCUS6931</name>
</gene>
<evidence type="ECO:0000259" key="6">
    <source>
        <dbReference type="Pfam" id="PF01170"/>
    </source>
</evidence>
<protein>
    <recommendedName>
        <fullName evidence="4">tRNA (guanine(10)-N(2))-methyltransferase TRMT11</fullName>
    </recommendedName>
    <alternativeName>
        <fullName evidence="5">tRNA methyltransferase 11 homolog</fullName>
    </alternativeName>
</protein>
<comment type="catalytic activity">
    <reaction evidence="1">
        <text>guanosine(10) in tRNA + S-adenosyl-L-methionine = N(2)-methylguanosine(10) in tRNA + S-adenosyl-L-homocysteine + H(+)</text>
        <dbReference type="Rhea" id="RHEA:43128"/>
        <dbReference type="Rhea" id="RHEA-COMP:10355"/>
        <dbReference type="Rhea" id="RHEA-COMP:10357"/>
        <dbReference type="ChEBI" id="CHEBI:15378"/>
        <dbReference type="ChEBI" id="CHEBI:57856"/>
        <dbReference type="ChEBI" id="CHEBI:59789"/>
        <dbReference type="ChEBI" id="CHEBI:74269"/>
        <dbReference type="ChEBI" id="CHEBI:74481"/>
        <dbReference type="EC" id="2.1.1.214"/>
    </reaction>
    <physiologicalReaction direction="left-to-right" evidence="1">
        <dbReference type="Rhea" id="RHEA:43129"/>
    </physiologicalReaction>
</comment>
<dbReference type="InterPro" id="IPR002052">
    <property type="entry name" value="DNA_methylase_N6_adenine_CS"/>
</dbReference>
<dbReference type="GO" id="GO:0032259">
    <property type="term" value="P:methylation"/>
    <property type="evidence" value="ECO:0007669"/>
    <property type="project" value="InterPro"/>
</dbReference>
<dbReference type="PANTHER" id="PTHR12959:SF11">
    <property type="entry name" value="GPI TRANSAMIDASE COMPONENT PIG-T"/>
    <property type="match status" value="1"/>
</dbReference>
<dbReference type="InterPro" id="IPR000241">
    <property type="entry name" value="RlmKL-like_Mtase"/>
</dbReference>
<dbReference type="PRINTS" id="PR00507">
    <property type="entry name" value="N12N6MTFRASE"/>
</dbReference>
<evidence type="ECO:0000256" key="4">
    <source>
        <dbReference type="ARBA" id="ARBA00067484"/>
    </source>
</evidence>
<dbReference type="GO" id="GO:0042765">
    <property type="term" value="C:GPI-anchor transamidase complex"/>
    <property type="evidence" value="ECO:0007669"/>
    <property type="project" value="InterPro"/>
</dbReference>
<dbReference type="GO" id="GO:0016255">
    <property type="term" value="P:attachment of GPI anchor to protein"/>
    <property type="evidence" value="ECO:0007669"/>
    <property type="project" value="InterPro"/>
</dbReference>
<comment type="subunit">
    <text evidence="3">Part of the heterodimeric TRMT11-TRM112 methyltransferase complex; this complex forms an active tRNA methyltransferase, where TRMT112 acts as an activator of the catalytic subunit TRMT11.</text>
</comment>
<evidence type="ECO:0000256" key="3">
    <source>
        <dbReference type="ARBA" id="ARBA00065434"/>
    </source>
</evidence>
<dbReference type="Gene3D" id="3.40.50.150">
    <property type="entry name" value="Vaccinia Virus protein VP39"/>
    <property type="match status" value="1"/>
</dbReference>
<proteinExistence type="predicted"/>
<dbReference type="OrthoDB" id="331263at2759"/>
<dbReference type="EMBL" id="OB661843">
    <property type="protein sequence ID" value="CAD7229058.1"/>
    <property type="molecule type" value="Genomic_DNA"/>
</dbReference>
<dbReference type="Pfam" id="PF04113">
    <property type="entry name" value="Gpi16"/>
    <property type="match status" value="2"/>
</dbReference>
<dbReference type="GO" id="GO:0003676">
    <property type="term" value="F:nucleic acid binding"/>
    <property type="evidence" value="ECO:0007669"/>
    <property type="project" value="InterPro"/>
</dbReference>
<dbReference type="GO" id="GO:0043527">
    <property type="term" value="C:tRNA methyltransferase complex"/>
    <property type="evidence" value="ECO:0007669"/>
    <property type="project" value="UniProtKB-ARBA"/>
</dbReference>
<evidence type="ECO:0000256" key="5">
    <source>
        <dbReference type="ARBA" id="ARBA00075308"/>
    </source>
</evidence>
<dbReference type="InterPro" id="IPR007245">
    <property type="entry name" value="PIG-T"/>
</dbReference>
<name>A0A7R8WGU1_9CRUS</name>
<reference evidence="7" key="1">
    <citation type="submission" date="2020-11" db="EMBL/GenBank/DDBJ databases">
        <authorList>
            <person name="Tran Van P."/>
        </authorList>
    </citation>
    <scope>NUCLEOTIDE SEQUENCE</scope>
</reference>
<sequence length="708" mass="78827">MLSSLGLKAGDIVVDPTCGEASLLYEAHQYCAGVCPVGFDYSSEALEKAHNNLQVSPAQIPNPVDFIHMDVSIGLPLRDDSVDAVVGDPPFGVKFGQSLETARMLFLPILSECLRVLRPGGRAVFLMSADQTEAFVNASCLLSESDRRHSRKVWKLLDCQPLSLGVLFLVTLVKGDSLTESLHLKPLPSGHLQSLFQISVSTGSLGPHFDLFPRSLAEILTQFNVDELHLSLTQGQWRHEKWGYQRRPAPVGMELWVWFHKQVAANVSSHWSSLCQTISGLLCASIERVGKERVTDHAQLAFERWDSAEAHPEGVLLKHAMLPREVTCTENLTPWIKLSPCGTKSGVGQLWTAARLLDSHYFSVALDYYRGWSSAAPGGHHLTLSLTVVQEVRSWSLKQLFGSSSGILASCPLSSSALVTVDVSDNFTYPFRLSPAPETLVTLEESGVTLAVYDLKNMGDSGPFNLLASPVQREKVYGLIPLPVITVQRFMTGYGQTHGGIMTKIHNSDRFSTHTVTYTQNIPWFIHMFLHSLKIAVNGEETGAEEMRYVPGVDRERPYLLELKLRLPPKSKAEISFEFETSFLKWTEYPPDANHGFYIPSAVLEFVPNDSRNQTVTLSPHRRQTTEPPQRVTRVYTEALLVTLPTPDFSMPYNVICLACTAVALAFGPLHNLTTKRLMWISPPRSLRQKLTSFLSRFRKTGDEKKEN</sequence>
<feature type="domain" description="Ribosomal RNA large subunit methyltransferase K/L-like methyltransferase" evidence="6">
    <location>
        <begin position="1"/>
        <end position="132"/>
    </location>
</feature>
<dbReference type="Pfam" id="PF01170">
    <property type="entry name" value="UPF0020"/>
    <property type="match status" value="1"/>
</dbReference>
<dbReference type="PROSITE" id="PS00092">
    <property type="entry name" value="N6_MTASE"/>
    <property type="match status" value="1"/>
</dbReference>
<dbReference type="PANTHER" id="PTHR12959">
    <property type="entry name" value="GPI TRANSAMIDASE COMPONENT PIG-T-RELATED"/>
    <property type="match status" value="1"/>
</dbReference>
<evidence type="ECO:0000256" key="1">
    <source>
        <dbReference type="ARBA" id="ARBA00050985"/>
    </source>
</evidence>
<organism evidence="7">
    <name type="scientific">Cyprideis torosa</name>
    <dbReference type="NCBI Taxonomy" id="163714"/>
    <lineage>
        <taxon>Eukaryota</taxon>
        <taxon>Metazoa</taxon>
        <taxon>Ecdysozoa</taxon>
        <taxon>Arthropoda</taxon>
        <taxon>Crustacea</taxon>
        <taxon>Oligostraca</taxon>
        <taxon>Ostracoda</taxon>
        <taxon>Podocopa</taxon>
        <taxon>Podocopida</taxon>
        <taxon>Cytherocopina</taxon>
        <taxon>Cytheroidea</taxon>
        <taxon>Cytherideidae</taxon>
        <taxon>Cyprideis</taxon>
    </lineage>
</organism>
<evidence type="ECO:0000256" key="2">
    <source>
        <dbReference type="ARBA" id="ARBA00056270"/>
    </source>
</evidence>